<feature type="transmembrane region" description="Helical" evidence="7">
    <location>
        <begin position="127"/>
        <end position="152"/>
    </location>
</feature>
<keyword evidence="3" id="KW-0406">Ion transport</keyword>
<gene>
    <name evidence="8" type="ORF">AWRI3580_g3085</name>
</gene>
<keyword evidence="3" id="KW-0410">Iron transport</keyword>
<keyword evidence="3" id="KW-0813">Transport</keyword>
<keyword evidence="9" id="KW-1185">Reference proteome</keyword>
<dbReference type="Pfam" id="PF03239">
    <property type="entry name" value="FTR1"/>
    <property type="match status" value="1"/>
</dbReference>
<dbReference type="InterPro" id="IPR004923">
    <property type="entry name" value="FTR1/Fip1/EfeU"/>
</dbReference>
<organism evidence="8 9">
    <name type="scientific">Hanseniaspora uvarum</name>
    <name type="common">Yeast</name>
    <name type="synonym">Kloeckera apiculata</name>
    <dbReference type="NCBI Taxonomy" id="29833"/>
    <lineage>
        <taxon>Eukaryota</taxon>
        <taxon>Fungi</taxon>
        <taxon>Dikarya</taxon>
        <taxon>Ascomycota</taxon>
        <taxon>Saccharomycotina</taxon>
        <taxon>Saccharomycetes</taxon>
        <taxon>Saccharomycodales</taxon>
        <taxon>Saccharomycodaceae</taxon>
        <taxon>Hanseniaspora</taxon>
    </lineage>
</organism>
<protein>
    <submittedName>
        <fullName evidence="8">Iron transporter FTH1</fullName>
    </submittedName>
</protein>
<keyword evidence="5 7" id="KW-1133">Transmembrane helix</keyword>
<proteinExistence type="inferred from homology"/>
<dbReference type="STRING" id="29833.A0A1E5RJC3"/>
<keyword evidence="4 7" id="KW-0812">Transmembrane</keyword>
<comment type="similarity">
    <text evidence="2">Belongs to the oxidase-dependent Fe transporter (OFeT) (TC 9.A.10.1) family.</text>
</comment>
<evidence type="ECO:0000256" key="1">
    <source>
        <dbReference type="ARBA" id="ARBA00004141"/>
    </source>
</evidence>
<feature type="transmembrane region" description="Helical" evidence="7">
    <location>
        <begin position="262"/>
        <end position="283"/>
    </location>
</feature>
<evidence type="ECO:0000256" key="5">
    <source>
        <dbReference type="ARBA" id="ARBA00022989"/>
    </source>
</evidence>
<dbReference type="VEuPathDB" id="FungiDB:AWRI3580_g3085"/>
<comment type="subcellular location">
    <subcellularLocation>
        <location evidence="1">Membrane</location>
        <topology evidence="1">Multi-pass membrane protein</topology>
    </subcellularLocation>
</comment>
<dbReference type="GO" id="GO:0000329">
    <property type="term" value="C:fungal-type vacuole membrane"/>
    <property type="evidence" value="ECO:0007669"/>
    <property type="project" value="TreeGrafter"/>
</dbReference>
<comment type="caution">
    <text evidence="8">The sequence shown here is derived from an EMBL/GenBank/DDBJ whole genome shotgun (WGS) entry which is preliminary data.</text>
</comment>
<sequence length="420" mass="47601">MIALEKIFSFQVFFIFLRETFEISIIVAILLSIVKQTLYPPTENNSDLKSASGDNQSIDRLIIDSQNSSESEEPILDQSKTDQLYVTLKRKIIFGALGGLFVCFIIGLIIISIFYTLGHDLWQKNEHIFEALMSIFAAVIISFMSVIFLRIGKLQDKIRMKMAGSIYKLSKNSINNLKVLEHDSEDRVHQLTFKEKFILFSEKHAIFFLPFITSLREGLEAVVFLGGVGVDSPVSSLPLSMILASLISFSIGRFFYKSSTSFSLRICLIIASTLLYVLAAGLMSKGVWQIDVQRYVNKCDGQDMTELGNGPGSYDIVDSVWHVNWGGEKDGFWVILTALFGWTNSATYGSVISYNMFWLAIICMFKAMHTVEKRGYLPFIPISLQKGKIQKRIQFLKHKLHVQEFDEEGIQQPLLVQQSD</sequence>
<evidence type="ECO:0000256" key="7">
    <source>
        <dbReference type="SAM" id="Phobius"/>
    </source>
</evidence>
<dbReference type="EMBL" id="LPNN01000005">
    <property type="protein sequence ID" value="OEJ87021.1"/>
    <property type="molecule type" value="Genomic_DNA"/>
</dbReference>
<dbReference type="AlphaFoldDB" id="A0A1E5RJC3"/>
<accession>A0A1E5RJC3</accession>
<dbReference type="Proteomes" id="UP000095358">
    <property type="component" value="Unassembled WGS sequence"/>
</dbReference>
<dbReference type="PANTHER" id="PTHR31632">
    <property type="entry name" value="IRON TRANSPORTER FTH1"/>
    <property type="match status" value="1"/>
</dbReference>
<evidence type="ECO:0000256" key="6">
    <source>
        <dbReference type="ARBA" id="ARBA00023136"/>
    </source>
</evidence>
<keyword evidence="3" id="KW-0408">Iron</keyword>
<dbReference type="OrthoDB" id="4364at2759"/>
<feature type="transmembrane region" description="Helical" evidence="7">
    <location>
        <begin position="206"/>
        <end position="230"/>
    </location>
</feature>
<evidence type="ECO:0000256" key="4">
    <source>
        <dbReference type="ARBA" id="ARBA00022692"/>
    </source>
</evidence>
<feature type="transmembrane region" description="Helical" evidence="7">
    <location>
        <begin position="92"/>
        <end position="115"/>
    </location>
</feature>
<name>A0A1E5RJC3_HANUV</name>
<evidence type="ECO:0000256" key="3">
    <source>
        <dbReference type="ARBA" id="ARBA00022496"/>
    </source>
</evidence>
<reference evidence="9" key="1">
    <citation type="journal article" date="2016" name="Genome Announc.">
        <title>Genome sequences of three species of Hanseniaspora isolated from spontaneous wine fermentations.</title>
        <authorList>
            <person name="Sternes P.R."/>
            <person name="Lee D."/>
            <person name="Kutyna D.R."/>
            <person name="Borneman A.R."/>
        </authorList>
    </citation>
    <scope>NUCLEOTIDE SEQUENCE [LARGE SCALE GENOMIC DNA]</scope>
    <source>
        <strain evidence="9">AWRI3580</strain>
    </source>
</reference>
<keyword evidence="6 7" id="KW-0472">Membrane</keyword>
<feature type="transmembrane region" description="Helical" evidence="7">
    <location>
        <begin position="12"/>
        <end position="34"/>
    </location>
</feature>
<feature type="transmembrane region" description="Helical" evidence="7">
    <location>
        <begin position="236"/>
        <end position="255"/>
    </location>
</feature>
<evidence type="ECO:0000313" key="8">
    <source>
        <dbReference type="EMBL" id="OEJ87021.1"/>
    </source>
</evidence>
<evidence type="ECO:0000313" key="9">
    <source>
        <dbReference type="Proteomes" id="UP000095358"/>
    </source>
</evidence>
<dbReference type="GO" id="GO:0015093">
    <property type="term" value="F:ferrous iron transmembrane transporter activity"/>
    <property type="evidence" value="ECO:0007669"/>
    <property type="project" value="TreeGrafter"/>
</dbReference>
<dbReference type="PANTHER" id="PTHR31632:SF7">
    <property type="entry name" value="IRON TRANSPORTER FTH1"/>
    <property type="match status" value="1"/>
</dbReference>
<dbReference type="GO" id="GO:0033573">
    <property type="term" value="C:high-affinity iron permease complex"/>
    <property type="evidence" value="ECO:0007669"/>
    <property type="project" value="InterPro"/>
</dbReference>
<evidence type="ECO:0000256" key="2">
    <source>
        <dbReference type="ARBA" id="ARBA00008333"/>
    </source>
</evidence>